<keyword evidence="3" id="KW-1185">Reference proteome</keyword>
<dbReference type="AlphaFoldDB" id="A0A5J5K2I2"/>
<sequence length="70" mass="7180">MVLGNHGADRHAVNGQIFRAEALRRRAAPPSAPAAVKEVGDRVLVLLWCAVAVLASGLAVLTALVLRGGG</sequence>
<dbReference type="Proteomes" id="UP000327011">
    <property type="component" value="Unassembled WGS sequence"/>
</dbReference>
<accession>A0A5J5K2I2</accession>
<keyword evidence="1" id="KW-1133">Transmembrane helix</keyword>
<organism evidence="2 3">
    <name type="scientific">Microbispora cellulosiformans</name>
    <dbReference type="NCBI Taxonomy" id="2614688"/>
    <lineage>
        <taxon>Bacteria</taxon>
        <taxon>Bacillati</taxon>
        <taxon>Actinomycetota</taxon>
        <taxon>Actinomycetes</taxon>
        <taxon>Streptosporangiales</taxon>
        <taxon>Streptosporangiaceae</taxon>
        <taxon>Microbispora</taxon>
    </lineage>
</organism>
<evidence type="ECO:0000256" key="1">
    <source>
        <dbReference type="SAM" id="Phobius"/>
    </source>
</evidence>
<comment type="caution">
    <text evidence="2">The sequence shown here is derived from an EMBL/GenBank/DDBJ whole genome shotgun (WGS) entry which is preliminary data.</text>
</comment>
<dbReference type="EMBL" id="VYTZ01000005">
    <property type="protein sequence ID" value="KAA9378333.1"/>
    <property type="molecule type" value="Genomic_DNA"/>
</dbReference>
<keyword evidence="1" id="KW-0812">Transmembrane</keyword>
<protein>
    <submittedName>
        <fullName evidence="2">Uncharacterized protein</fullName>
    </submittedName>
</protein>
<reference evidence="2 3" key="1">
    <citation type="submission" date="2019-09" db="EMBL/GenBank/DDBJ databases">
        <title>Screening of Novel Bioactive Compounds from Soil-Associated.</title>
        <authorList>
            <person name="Gong X."/>
        </authorList>
    </citation>
    <scope>NUCLEOTIDE SEQUENCE [LARGE SCALE GENOMIC DNA]</scope>
    <source>
        <strain evidence="2 3">Gxj-6</strain>
    </source>
</reference>
<keyword evidence="1" id="KW-0472">Membrane</keyword>
<name>A0A5J5K2I2_9ACTN</name>
<gene>
    <name evidence="2" type="ORF">F5972_15800</name>
</gene>
<evidence type="ECO:0000313" key="3">
    <source>
        <dbReference type="Proteomes" id="UP000327011"/>
    </source>
</evidence>
<feature type="transmembrane region" description="Helical" evidence="1">
    <location>
        <begin position="45"/>
        <end position="66"/>
    </location>
</feature>
<proteinExistence type="predicted"/>
<evidence type="ECO:0000313" key="2">
    <source>
        <dbReference type="EMBL" id="KAA9378333.1"/>
    </source>
</evidence>